<gene>
    <name evidence="1" type="ORF">Rin_00022500</name>
</gene>
<dbReference type="AlphaFoldDB" id="G2H2E9"/>
<evidence type="ECO:0000313" key="2">
    <source>
        <dbReference type="Proteomes" id="UP000004116"/>
    </source>
</evidence>
<reference evidence="1 2" key="1">
    <citation type="journal article" date="2012" name="Genome Res.">
        <title>Genomic basis of endosymbiont-conferred protection against an insect parasitoid.</title>
        <authorList>
            <person name="Hansen A.K."/>
            <person name="Vorburger C."/>
            <person name="Moran N.A."/>
        </authorList>
    </citation>
    <scope>NUCLEOTIDE SEQUENCE [LARGE SCALE GENOMIC DNA]</scope>
    <source>
        <strain evidence="2">R5.15</strain>
    </source>
</reference>
<sequence length="93" mass="10516">VKKVSPETNNKSTNLLAILPFKMNNPVDSSIMHDFLMQDLSKYTLSGLNILPSILTNNCKDYSDIVTLLDKTKPDYYLAGMMVTHGDKPFLRH</sequence>
<protein>
    <submittedName>
        <fullName evidence="1">Uncharacterized protein</fullName>
    </submittedName>
</protein>
<keyword evidence="2" id="KW-1185">Reference proteome</keyword>
<dbReference type="EMBL" id="AGCA01000534">
    <property type="protein sequence ID" value="EGY27828.1"/>
    <property type="molecule type" value="Genomic_DNA"/>
</dbReference>
<comment type="caution">
    <text evidence="1">The sequence shown here is derived from an EMBL/GenBank/DDBJ whole genome shotgun (WGS) entry which is preliminary data.</text>
</comment>
<dbReference type="Proteomes" id="UP000004116">
    <property type="component" value="Unassembled WGS sequence"/>
</dbReference>
<proteinExistence type="predicted"/>
<accession>G2H2E9</accession>
<name>G2H2E9_9ENTR</name>
<feature type="non-terminal residue" evidence="1">
    <location>
        <position position="1"/>
    </location>
</feature>
<evidence type="ECO:0000313" key="1">
    <source>
        <dbReference type="EMBL" id="EGY27828.1"/>
    </source>
</evidence>
<organism evidence="1 2">
    <name type="scientific">Candidatus Regiella insecticola 5.15</name>
    <dbReference type="NCBI Taxonomy" id="1005043"/>
    <lineage>
        <taxon>Bacteria</taxon>
        <taxon>Pseudomonadati</taxon>
        <taxon>Pseudomonadota</taxon>
        <taxon>Gammaproteobacteria</taxon>
        <taxon>Enterobacterales</taxon>
        <taxon>Enterobacteriaceae</taxon>
        <taxon>aphid secondary symbionts</taxon>
        <taxon>Candidatus Regiella</taxon>
    </lineage>
</organism>